<dbReference type="EMBL" id="CAFBPU010000008">
    <property type="protein sequence ID" value="CAB5025226.1"/>
    <property type="molecule type" value="Genomic_DNA"/>
</dbReference>
<dbReference type="EMBL" id="CAFBND010000001">
    <property type="protein sequence ID" value="CAB4923880.1"/>
    <property type="molecule type" value="Genomic_DNA"/>
</dbReference>
<evidence type="ECO:0000313" key="1">
    <source>
        <dbReference type="EMBL" id="CAB4923880.1"/>
    </source>
</evidence>
<gene>
    <name evidence="1" type="ORF">UFOPK3752_00001</name>
    <name evidence="2" type="ORF">UFOPK4150_00491</name>
</gene>
<protein>
    <submittedName>
        <fullName evidence="1">Unannotated protein</fullName>
    </submittedName>
</protein>
<name>A0A6J7HZK9_9ZZZZ</name>
<reference evidence="1" key="1">
    <citation type="submission" date="2020-05" db="EMBL/GenBank/DDBJ databases">
        <authorList>
            <person name="Chiriac C."/>
            <person name="Salcher M."/>
            <person name="Ghai R."/>
            <person name="Kavagutti S V."/>
        </authorList>
    </citation>
    <scope>NUCLEOTIDE SEQUENCE</scope>
</reference>
<proteinExistence type="predicted"/>
<dbReference type="AlphaFoldDB" id="A0A6J7HZK9"/>
<organism evidence="1">
    <name type="scientific">freshwater metagenome</name>
    <dbReference type="NCBI Taxonomy" id="449393"/>
    <lineage>
        <taxon>unclassified sequences</taxon>
        <taxon>metagenomes</taxon>
        <taxon>ecological metagenomes</taxon>
    </lineage>
</organism>
<accession>A0A6J7HZK9</accession>
<sequence>MSAAKSVFIDDSPNLLGLKAKRPYLVSNLGLLESVDHRPFVESEAAESGRTLRGSAQ</sequence>
<evidence type="ECO:0000313" key="2">
    <source>
        <dbReference type="EMBL" id="CAB5025226.1"/>
    </source>
</evidence>